<evidence type="ECO:0000256" key="7">
    <source>
        <dbReference type="ARBA" id="ARBA00023303"/>
    </source>
</evidence>
<organism evidence="13 14">
    <name type="scientific">Gossypium darwinii</name>
    <name type="common">Darwin's cotton</name>
    <name type="synonym">Gossypium barbadense var. darwinii</name>
    <dbReference type="NCBI Taxonomy" id="34276"/>
    <lineage>
        <taxon>Eukaryota</taxon>
        <taxon>Viridiplantae</taxon>
        <taxon>Streptophyta</taxon>
        <taxon>Embryophyta</taxon>
        <taxon>Tracheophyta</taxon>
        <taxon>Spermatophyta</taxon>
        <taxon>Magnoliopsida</taxon>
        <taxon>eudicotyledons</taxon>
        <taxon>Gunneridae</taxon>
        <taxon>Pentapetalae</taxon>
        <taxon>rosids</taxon>
        <taxon>malvids</taxon>
        <taxon>Malvales</taxon>
        <taxon>Malvaceae</taxon>
        <taxon>Malvoideae</taxon>
        <taxon>Gossypium</taxon>
    </lineage>
</organism>
<dbReference type="InterPro" id="IPR045042">
    <property type="entry name" value="YnaI-like"/>
</dbReference>
<proteinExistence type="inferred from homology"/>
<evidence type="ECO:0000256" key="1">
    <source>
        <dbReference type="ARBA" id="ARBA00004141"/>
    </source>
</evidence>
<evidence type="ECO:0000259" key="11">
    <source>
        <dbReference type="Pfam" id="PF24956"/>
    </source>
</evidence>
<feature type="domain" description="Mechanosensitive channel protein 2/3 transmembrane" evidence="12">
    <location>
        <begin position="291"/>
        <end position="420"/>
    </location>
</feature>
<dbReference type="InterPro" id="IPR023408">
    <property type="entry name" value="MscS_beta-dom_sf"/>
</dbReference>
<feature type="compositionally biased region" description="Basic and acidic residues" evidence="8">
    <location>
        <begin position="650"/>
        <end position="668"/>
    </location>
</feature>
<feature type="domain" description="Mechanosensitive ion channel MscS" evidence="10">
    <location>
        <begin position="422"/>
        <end position="492"/>
    </location>
</feature>
<dbReference type="GO" id="GO:0016020">
    <property type="term" value="C:membrane"/>
    <property type="evidence" value="ECO:0007669"/>
    <property type="project" value="UniProtKB-SubCell"/>
</dbReference>
<evidence type="ECO:0000259" key="10">
    <source>
        <dbReference type="Pfam" id="PF00924"/>
    </source>
</evidence>
<keyword evidence="7" id="KW-0407">Ion channel</keyword>
<evidence type="ECO:0000256" key="6">
    <source>
        <dbReference type="ARBA" id="ARBA00023136"/>
    </source>
</evidence>
<evidence type="ECO:0000313" key="13">
    <source>
        <dbReference type="EMBL" id="TYG40359.1"/>
    </source>
</evidence>
<feature type="compositionally biased region" description="Polar residues" evidence="8">
    <location>
        <begin position="868"/>
        <end position="878"/>
    </location>
</feature>
<dbReference type="InterPro" id="IPR010920">
    <property type="entry name" value="LSM_dom_sf"/>
</dbReference>
<feature type="transmembrane region" description="Helical" evidence="9">
    <location>
        <begin position="249"/>
        <end position="271"/>
    </location>
</feature>
<feature type="domain" description="Mechanosensitive ion channel protein 2/3 C-terminal" evidence="11">
    <location>
        <begin position="497"/>
        <end position="583"/>
    </location>
</feature>
<name>A0A5D2A7F0_GOSDA</name>
<evidence type="ECO:0000256" key="2">
    <source>
        <dbReference type="ARBA" id="ARBA00008017"/>
    </source>
</evidence>
<feature type="compositionally biased region" description="Polar residues" evidence="8">
    <location>
        <begin position="765"/>
        <end position="781"/>
    </location>
</feature>
<gene>
    <name evidence="13" type="ORF">ES288_D12G087000v1</name>
</gene>
<dbReference type="SUPFAM" id="SSF50182">
    <property type="entry name" value="Sm-like ribonucleoproteins"/>
    <property type="match status" value="1"/>
</dbReference>
<keyword evidence="6 9" id="KW-0472">Membrane</keyword>
<feature type="compositionally biased region" description="Basic and acidic residues" evidence="8">
    <location>
        <begin position="751"/>
        <end position="763"/>
    </location>
</feature>
<keyword evidence="5" id="KW-0406">Ion transport</keyword>
<dbReference type="Proteomes" id="UP000323506">
    <property type="component" value="Chromosome D12"/>
</dbReference>
<dbReference type="Gene3D" id="2.30.30.60">
    <property type="match status" value="1"/>
</dbReference>
<evidence type="ECO:0000313" key="14">
    <source>
        <dbReference type="Proteomes" id="UP000323506"/>
    </source>
</evidence>
<feature type="region of interest" description="Disordered" evidence="8">
    <location>
        <begin position="634"/>
        <end position="812"/>
    </location>
</feature>
<dbReference type="PANTHER" id="PTHR43634:SF16">
    <property type="entry name" value="MECHANOSENSITIVE ION CHANNEL PROTEIN 2, CHLOROPLASTIC"/>
    <property type="match status" value="1"/>
</dbReference>
<dbReference type="Pfam" id="PF25237">
    <property type="entry name" value="MSL2_3"/>
    <property type="match status" value="1"/>
</dbReference>
<dbReference type="Gene3D" id="1.10.287.1260">
    <property type="match status" value="1"/>
</dbReference>
<evidence type="ECO:0000259" key="12">
    <source>
        <dbReference type="Pfam" id="PF25237"/>
    </source>
</evidence>
<sequence>MSPPLHKRADEFWVQLAPPAYIVHVPKTRFPQVIFNQREKIEILIANKIKSFFALSFCLFLHANLYLGGEKYQERANLEISAKIWSIPEILRFKLLCLNLFLIVMSKFRLNSVLPYLNLREEVCDALQATSFTSTMSLSGSLQLSYDLGLCRNQVYKTKFKIVLGRGKLDLLSSDLSSRASFLQQHEQDVWRSSLSNKLYRPMHFVPYRNNGFRCHAFGVPAQILELPGVKAASISLTRSYNTLQASPLALKLIPAATIIIFSLYGVGPLIRRGRSLLLHKSDNSWKKSRTHYVTTSYVQPLLLWAGAILMCRTLDPLVLPTEASLVVKQRLLNFVRSLSTVLAFAFCLSSTIQQMQKFFMETSDSSDTRNMGFQFAGKAIYSAVWVAAVSLFMELLGFSTEKWLTAGGLGTVLLTLAGREIFTNFLSSAMIHATRPFVVNEWIQTKIEGYEVSGTVEHVGWWSPTIVRGEDREAVHIPNHKFTVNVVRNLSQKTHWRIKTHLAISHMDVHKISNIVADMRKVLAKNPQVEQQRLHRRVFLENINPENQALMILVSCFVKTSHFEEYLCVKEAILLDLLRVISHHRARLATPIRTVQKIYSDADLENIPFADSMYNHDGVQSNRPLLLIEPSYKINGEDRTKGRSSRPAGEQDGKTTVRPSADTKGDNKAGMIPKPDSKSKGTPSVEPKANAKIGETPSSDTKENFKATFEPTSDDKVLLKSPSKSVSKTNSNAAETSSSSPKVPDSISDDLLKNKKVTDKQQKNARQSSELENPSLTLQETGIDKAGGLREPFQSKQEDEKLPVSQPPMTRSALEENIVLGVALEGSKRTLPIDEGLTSSAVDAKEVASSSRNGNGSTAGDKKDGQILSTSKTPNNQ</sequence>
<evidence type="ECO:0000256" key="3">
    <source>
        <dbReference type="ARBA" id="ARBA00022692"/>
    </source>
</evidence>
<keyword evidence="14" id="KW-1185">Reference proteome</keyword>
<keyword evidence="5" id="KW-0813">Transport</keyword>
<feature type="compositionally biased region" description="Low complexity" evidence="8">
    <location>
        <begin position="720"/>
        <end position="747"/>
    </location>
</feature>
<comment type="similarity">
    <text evidence="2">Belongs to the MscS (TC 1.A.23) family.</text>
</comment>
<evidence type="ECO:0008006" key="15">
    <source>
        <dbReference type="Google" id="ProtNLM"/>
    </source>
</evidence>
<dbReference type="AlphaFoldDB" id="A0A5D2A7F0"/>
<feature type="compositionally biased region" description="Polar residues" evidence="8">
    <location>
        <begin position="849"/>
        <end position="859"/>
    </location>
</feature>
<evidence type="ECO:0000256" key="9">
    <source>
        <dbReference type="SAM" id="Phobius"/>
    </source>
</evidence>
<evidence type="ECO:0000256" key="4">
    <source>
        <dbReference type="ARBA" id="ARBA00022989"/>
    </source>
</evidence>
<dbReference type="InterPro" id="IPR057483">
    <property type="entry name" value="MSL2/3_TM_dom"/>
</dbReference>
<dbReference type="InterPro" id="IPR056876">
    <property type="entry name" value="Msl2-3_C"/>
</dbReference>
<dbReference type="PANTHER" id="PTHR43634">
    <property type="entry name" value="OW CONDUCTANCE MECHANOSENSITIVE CHANNEL"/>
    <property type="match status" value="1"/>
</dbReference>
<comment type="subcellular location">
    <subcellularLocation>
        <location evidence="1">Membrane</location>
        <topology evidence="1">Multi-pass membrane protein</topology>
    </subcellularLocation>
</comment>
<reference evidence="13 14" key="1">
    <citation type="submission" date="2019-06" db="EMBL/GenBank/DDBJ databases">
        <title>WGS assembly of Gossypium darwinii.</title>
        <authorList>
            <person name="Chen Z.J."/>
            <person name="Sreedasyam A."/>
            <person name="Ando A."/>
            <person name="Song Q."/>
            <person name="De L."/>
            <person name="Hulse-Kemp A."/>
            <person name="Ding M."/>
            <person name="Ye W."/>
            <person name="Kirkbride R."/>
            <person name="Jenkins J."/>
            <person name="Plott C."/>
            <person name="Lovell J."/>
            <person name="Lin Y.-M."/>
            <person name="Vaughn R."/>
            <person name="Liu B."/>
            <person name="Li W."/>
            <person name="Simpson S."/>
            <person name="Scheffler B."/>
            <person name="Saski C."/>
            <person name="Grover C."/>
            <person name="Hu G."/>
            <person name="Conover J."/>
            <person name="Carlson J."/>
            <person name="Shu S."/>
            <person name="Boston L."/>
            <person name="Williams M."/>
            <person name="Peterson D."/>
            <person name="Mcgee K."/>
            <person name="Jones D."/>
            <person name="Wendel J."/>
            <person name="Stelly D."/>
            <person name="Grimwood J."/>
            <person name="Schmutz J."/>
        </authorList>
    </citation>
    <scope>NUCLEOTIDE SEQUENCE [LARGE SCALE GENOMIC DNA]</scope>
    <source>
        <strain evidence="13">1808015.09</strain>
    </source>
</reference>
<keyword evidence="4 9" id="KW-1133">Transmembrane helix</keyword>
<evidence type="ECO:0000256" key="8">
    <source>
        <dbReference type="SAM" id="MobiDB-lite"/>
    </source>
</evidence>
<dbReference type="EMBL" id="CM017712">
    <property type="protein sequence ID" value="TYG40359.1"/>
    <property type="molecule type" value="Genomic_DNA"/>
</dbReference>
<dbReference type="GO" id="GO:0034220">
    <property type="term" value="P:monoatomic ion transmembrane transport"/>
    <property type="evidence" value="ECO:0007669"/>
    <property type="project" value="UniProtKB-KW"/>
</dbReference>
<dbReference type="Pfam" id="PF00924">
    <property type="entry name" value="MS_channel_2nd"/>
    <property type="match status" value="1"/>
</dbReference>
<feature type="region of interest" description="Disordered" evidence="8">
    <location>
        <begin position="844"/>
        <end position="878"/>
    </location>
</feature>
<dbReference type="Pfam" id="PF24956">
    <property type="entry name" value="Msl2-3_C"/>
    <property type="match status" value="1"/>
</dbReference>
<evidence type="ECO:0000256" key="5">
    <source>
        <dbReference type="ARBA" id="ARBA00023065"/>
    </source>
</evidence>
<protein>
    <recommendedName>
        <fullName evidence="15">Mechanosensitive ion channel protein</fullName>
    </recommendedName>
</protein>
<dbReference type="InterPro" id="IPR006685">
    <property type="entry name" value="MscS_channel_2nd"/>
</dbReference>
<keyword evidence="3 9" id="KW-0812">Transmembrane</keyword>
<accession>A0A5D2A7F0</accession>